<dbReference type="EMBL" id="AP026867">
    <property type="protein sequence ID" value="BDS10275.1"/>
    <property type="molecule type" value="Genomic_DNA"/>
</dbReference>
<evidence type="ECO:0000313" key="3">
    <source>
        <dbReference type="Proteomes" id="UP001060919"/>
    </source>
</evidence>
<dbReference type="AlphaFoldDB" id="A0A915YBY7"/>
<evidence type="ECO:0008006" key="4">
    <source>
        <dbReference type="Google" id="ProtNLM"/>
    </source>
</evidence>
<dbReference type="KEGG" id="aup:AsAng_0009830"/>
<feature type="signal peptide" evidence="1">
    <location>
        <begin position="1"/>
        <end position="19"/>
    </location>
</feature>
<name>A0A915YBY7_9BACT</name>
<sequence length="187" mass="20615">MKRFIFILVLCSLSLKCFAQQDSINQYRIFKSLLLGGQVGYSYEKNSFLTLGGGAFYMGGLLAVEAGYKYKMAFAPIMNGHEIYFDLGIGLPPYSSIACNYLMLGAVYNTVLDEVKTNYQYIRPEVGLLIPGGVILKTKSLSNKANTISFTIKASYGYNIFLKNQTTSDLGNHVFSIGVLIGYGITL</sequence>
<reference evidence="2" key="1">
    <citation type="submission" date="2022-09" db="EMBL/GenBank/DDBJ databases">
        <title>Aureispira anguillicida sp. nov., isolated from Leptocephalus of Japanese eel Anguilla japonica.</title>
        <authorList>
            <person name="Yuasa K."/>
            <person name="Mekata T."/>
            <person name="Ikunari K."/>
        </authorList>
    </citation>
    <scope>NUCLEOTIDE SEQUENCE</scope>
    <source>
        <strain evidence="2">EL160426</strain>
    </source>
</reference>
<keyword evidence="1" id="KW-0732">Signal</keyword>
<dbReference type="RefSeq" id="WP_264791601.1">
    <property type="nucleotide sequence ID" value="NZ_AP026867.1"/>
</dbReference>
<keyword evidence="3" id="KW-1185">Reference proteome</keyword>
<proteinExistence type="predicted"/>
<evidence type="ECO:0000313" key="2">
    <source>
        <dbReference type="EMBL" id="BDS10275.1"/>
    </source>
</evidence>
<protein>
    <recommendedName>
        <fullName evidence="4">Outer membrane protein beta-barrel domain-containing protein</fullName>
    </recommendedName>
</protein>
<accession>A0A915YBY7</accession>
<evidence type="ECO:0000256" key="1">
    <source>
        <dbReference type="SAM" id="SignalP"/>
    </source>
</evidence>
<organism evidence="2 3">
    <name type="scientific">Aureispira anguillae</name>
    <dbReference type="NCBI Taxonomy" id="2864201"/>
    <lineage>
        <taxon>Bacteria</taxon>
        <taxon>Pseudomonadati</taxon>
        <taxon>Bacteroidota</taxon>
        <taxon>Saprospiria</taxon>
        <taxon>Saprospirales</taxon>
        <taxon>Saprospiraceae</taxon>
        <taxon>Aureispira</taxon>
    </lineage>
</organism>
<dbReference type="Proteomes" id="UP001060919">
    <property type="component" value="Chromosome"/>
</dbReference>
<feature type="chain" id="PRO_5037125728" description="Outer membrane protein beta-barrel domain-containing protein" evidence="1">
    <location>
        <begin position="20"/>
        <end position="187"/>
    </location>
</feature>
<gene>
    <name evidence="2" type="ORF">AsAng_0009830</name>
</gene>